<dbReference type="InterPro" id="IPR005467">
    <property type="entry name" value="His_kinase_dom"/>
</dbReference>
<keyword evidence="6" id="KW-1185">Reference proteome</keyword>
<feature type="transmembrane region" description="Helical" evidence="1">
    <location>
        <begin position="12"/>
        <end position="33"/>
    </location>
</feature>
<dbReference type="Gene3D" id="3.30.450.20">
    <property type="entry name" value="PAS domain"/>
    <property type="match status" value="2"/>
</dbReference>
<dbReference type="Pfam" id="PF13426">
    <property type="entry name" value="PAS_9"/>
    <property type="match status" value="1"/>
</dbReference>
<dbReference type="EMBL" id="WKJQ01000002">
    <property type="protein sequence ID" value="MRW98087.1"/>
    <property type="molecule type" value="Genomic_DNA"/>
</dbReference>
<dbReference type="InterPro" id="IPR013767">
    <property type="entry name" value="PAS_fold"/>
</dbReference>
<dbReference type="NCBIfam" id="TIGR00229">
    <property type="entry name" value="sensory_box"/>
    <property type="match status" value="2"/>
</dbReference>
<dbReference type="InterPro" id="IPR000014">
    <property type="entry name" value="PAS"/>
</dbReference>
<dbReference type="SMART" id="SM00091">
    <property type="entry name" value="PAS"/>
    <property type="match status" value="2"/>
</dbReference>
<dbReference type="InterPro" id="IPR000700">
    <property type="entry name" value="PAS-assoc_C"/>
</dbReference>
<dbReference type="PRINTS" id="PR00344">
    <property type="entry name" value="BCTRLSENSOR"/>
</dbReference>
<organism evidence="5 6">
    <name type="scientific">Haloferax marinum</name>
    <dbReference type="NCBI Taxonomy" id="2666143"/>
    <lineage>
        <taxon>Archaea</taxon>
        <taxon>Methanobacteriati</taxon>
        <taxon>Methanobacteriota</taxon>
        <taxon>Stenosarchaea group</taxon>
        <taxon>Halobacteria</taxon>
        <taxon>Halobacteriales</taxon>
        <taxon>Haloferacaceae</taxon>
        <taxon>Haloferax</taxon>
    </lineage>
</organism>
<dbReference type="InterPro" id="IPR001610">
    <property type="entry name" value="PAC"/>
</dbReference>
<feature type="domain" description="PAS" evidence="3">
    <location>
        <begin position="203"/>
        <end position="247"/>
    </location>
</feature>
<evidence type="ECO:0000313" key="6">
    <source>
        <dbReference type="Proteomes" id="UP000443423"/>
    </source>
</evidence>
<dbReference type="PANTHER" id="PTHR44757:SF2">
    <property type="entry name" value="BIOFILM ARCHITECTURE MAINTENANCE PROTEIN MBAA"/>
    <property type="match status" value="1"/>
</dbReference>
<name>A0A6A8GB04_9EURY</name>
<keyword evidence="1" id="KW-1133">Transmembrane helix</keyword>
<sequence length="548" mass="60245">MSDSLPDTYNARAIATAYLGFGSIGILGGEFTLSVVFGTPAASPLAITKGLLFVVVSSAFVGFLVNRKNQKIASQQASVKASLEQLENVVSASPVPIVAVRPDERVTRWNEAATEIFGWSKAEVLGKPLPTVTTDHQLDIKRILHRTVVEDGVSDVEVELKNRDGSIRKFLLSTALIRDEVGAVSELIGVLVDTTEQKRRERRLREYEMAIDQAGHAIYLTTDTSEITYVNPAFEQITGYPRNEAIGATPDILNSGEMDASYYEELWATIQTGETWQERIVDRRKSGELYTAIQTIAPILKDSEITGYVAIQSDITDSEVVKQRLGVLNRMFRHNLRNRMNVIEGYAEMIRSEADDQDTFEDAENIIKAAKELVALSEKAQTVADVLETGGTTRCLTDLVEGAAEHMRGEYPDSTVVVDIRPGVDVCVDNRVSVAVRELLTNALEHGGEHVHVDVSWSQRDEGRIVVRVSDDGPGLPKSEWQAIERGRETPLEHGSGMGLWLVHWVVTKAGGSTRLDESSLGGASVQIELPVEATHEDDTKSANSFER</sequence>
<dbReference type="Gene3D" id="3.30.565.10">
    <property type="entry name" value="Histidine kinase-like ATPase, C-terminal domain"/>
    <property type="match status" value="1"/>
</dbReference>
<dbReference type="InterPro" id="IPR003594">
    <property type="entry name" value="HATPase_dom"/>
</dbReference>
<dbReference type="GO" id="GO:0016772">
    <property type="term" value="F:transferase activity, transferring phosphorus-containing groups"/>
    <property type="evidence" value="ECO:0007669"/>
    <property type="project" value="InterPro"/>
</dbReference>
<evidence type="ECO:0000259" key="3">
    <source>
        <dbReference type="PROSITE" id="PS50112"/>
    </source>
</evidence>
<dbReference type="PROSITE" id="PS50113">
    <property type="entry name" value="PAC"/>
    <property type="match status" value="1"/>
</dbReference>
<protein>
    <submittedName>
        <fullName evidence="5">PAS domain S-box protein</fullName>
    </submittedName>
</protein>
<dbReference type="GO" id="GO:0006355">
    <property type="term" value="P:regulation of DNA-templated transcription"/>
    <property type="evidence" value="ECO:0007669"/>
    <property type="project" value="InterPro"/>
</dbReference>
<dbReference type="PROSITE" id="PS50109">
    <property type="entry name" value="HIS_KIN"/>
    <property type="match status" value="1"/>
</dbReference>
<dbReference type="PANTHER" id="PTHR44757">
    <property type="entry name" value="DIGUANYLATE CYCLASE DGCP"/>
    <property type="match status" value="1"/>
</dbReference>
<dbReference type="Pfam" id="PF00989">
    <property type="entry name" value="PAS"/>
    <property type="match status" value="1"/>
</dbReference>
<dbReference type="Proteomes" id="UP000443423">
    <property type="component" value="Unassembled WGS sequence"/>
</dbReference>
<gene>
    <name evidence="5" type="ORF">GJR99_16085</name>
</gene>
<dbReference type="SUPFAM" id="SSF55874">
    <property type="entry name" value="ATPase domain of HSP90 chaperone/DNA topoisomerase II/histidine kinase"/>
    <property type="match status" value="1"/>
</dbReference>
<dbReference type="SMART" id="SM00086">
    <property type="entry name" value="PAC"/>
    <property type="match status" value="2"/>
</dbReference>
<accession>A0A6A8GB04</accession>
<dbReference type="SMART" id="SM00387">
    <property type="entry name" value="HATPase_c"/>
    <property type="match status" value="1"/>
</dbReference>
<dbReference type="InterPro" id="IPR035965">
    <property type="entry name" value="PAS-like_dom_sf"/>
</dbReference>
<feature type="domain" description="PAS" evidence="3">
    <location>
        <begin position="82"/>
        <end position="151"/>
    </location>
</feature>
<dbReference type="CDD" id="cd00130">
    <property type="entry name" value="PAS"/>
    <property type="match status" value="2"/>
</dbReference>
<proteinExistence type="predicted"/>
<dbReference type="OrthoDB" id="200505at2157"/>
<dbReference type="InterPro" id="IPR036890">
    <property type="entry name" value="HATPase_C_sf"/>
</dbReference>
<reference evidence="5 6" key="1">
    <citation type="submission" date="2019-11" db="EMBL/GenBank/DDBJ databases">
        <title>Whole genome sequence of Haloferax sp. MBLA0078.</title>
        <authorList>
            <person name="Seo M.-J."/>
            <person name="Cho E.-S."/>
        </authorList>
    </citation>
    <scope>NUCLEOTIDE SEQUENCE [LARGE SCALE GENOMIC DNA]</scope>
    <source>
        <strain evidence="5 6">MBLA0078</strain>
    </source>
</reference>
<evidence type="ECO:0000259" key="2">
    <source>
        <dbReference type="PROSITE" id="PS50109"/>
    </source>
</evidence>
<dbReference type="InterPro" id="IPR052155">
    <property type="entry name" value="Biofilm_reg_signaling"/>
</dbReference>
<evidence type="ECO:0000259" key="4">
    <source>
        <dbReference type="PROSITE" id="PS50113"/>
    </source>
</evidence>
<evidence type="ECO:0000256" key="1">
    <source>
        <dbReference type="SAM" id="Phobius"/>
    </source>
</evidence>
<comment type="caution">
    <text evidence="5">The sequence shown here is derived from an EMBL/GenBank/DDBJ whole genome shotgun (WGS) entry which is preliminary data.</text>
</comment>
<keyword evidence="1" id="KW-0472">Membrane</keyword>
<feature type="domain" description="PAC" evidence="4">
    <location>
        <begin position="154"/>
        <end position="206"/>
    </location>
</feature>
<evidence type="ECO:0000313" key="5">
    <source>
        <dbReference type="EMBL" id="MRW98087.1"/>
    </source>
</evidence>
<dbReference type="AlphaFoldDB" id="A0A6A8GB04"/>
<keyword evidence="1" id="KW-0812">Transmembrane</keyword>
<dbReference type="PROSITE" id="PS50112">
    <property type="entry name" value="PAS"/>
    <property type="match status" value="2"/>
</dbReference>
<dbReference type="Pfam" id="PF02518">
    <property type="entry name" value="HATPase_c"/>
    <property type="match status" value="1"/>
</dbReference>
<dbReference type="SUPFAM" id="SSF55785">
    <property type="entry name" value="PYP-like sensor domain (PAS domain)"/>
    <property type="match status" value="2"/>
</dbReference>
<feature type="domain" description="Histidine kinase" evidence="2">
    <location>
        <begin position="331"/>
        <end position="534"/>
    </location>
</feature>
<dbReference type="RefSeq" id="WP_151114076.1">
    <property type="nucleotide sequence ID" value="NZ_WKJQ01000002.1"/>
</dbReference>
<feature type="transmembrane region" description="Helical" evidence="1">
    <location>
        <begin position="45"/>
        <end position="65"/>
    </location>
</feature>
<dbReference type="InterPro" id="IPR004358">
    <property type="entry name" value="Sig_transdc_His_kin-like_C"/>
</dbReference>